<evidence type="ECO:0000313" key="2">
    <source>
        <dbReference type="Proteomes" id="UP000051256"/>
    </source>
</evidence>
<evidence type="ECO:0000313" key="1">
    <source>
        <dbReference type="EMBL" id="KRM93520.1"/>
    </source>
</evidence>
<name>A0A0R2CR04_9LACO</name>
<dbReference type="AlphaFoldDB" id="A0A0R2CR04"/>
<comment type="caution">
    <text evidence="1">The sequence shown here is derived from an EMBL/GenBank/DDBJ whole genome shotgun (WGS) entry which is preliminary data.</text>
</comment>
<keyword evidence="2" id="KW-1185">Reference proteome</keyword>
<gene>
    <name evidence="1" type="ORF">FC56_GL000232</name>
</gene>
<sequence length="111" mass="12787">MKSREDLYNFLLTKRPAELPLTKHDIELIQSAVEIMEQVAAQQKSIEKLQAEDDSRALEAYQQGKKLDRAYIVRGLYDLNVSKMVISRQAMKLLKLAGVDLGIDFDRPFIY</sequence>
<dbReference type="Proteomes" id="UP000051256">
    <property type="component" value="Unassembled WGS sequence"/>
</dbReference>
<dbReference type="PATRIC" id="fig|1423802.4.peg.234"/>
<protein>
    <submittedName>
        <fullName evidence="1">Uncharacterized protein</fullName>
    </submittedName>
</protein>
<dbReference type="RefSeq" id="WP_056978134.1">
    <property type="nucleotide sequence ID" value="NZ_AYZR01000008.1"/>
</dbReference>
<accession>A0A0R2CR04</accession>
<organism evidence="1 2">
    <name type="scientific">Lentilactobacillus senioris DSM 24302 = JCM 17472</name>
    <dbReference type="NCBI Taxonomy" id="1423802"/>
    <lineage>
        <taxon>Bacteria</taxon>
        <taxon>Bacillati</taxon>
        <taxon>Bacillota</taxon>
        <taxon>Bacilli</taxon>
        <taxon>Lactobacillales</taxon>
        <taxon>Lactobacillaceae</taxon>
        <taxon>Lentilactobacillus</taxon>
    </lineage>
</organism>
<dbReference type="EMBL" id="AYZR01000008">
    <property type="protein sequence ID" value="KRM93520.1"/>
    <property type="molecule type" value="Genomic_DNA"/>
</dbReference>
<reference evidence="1 2" key="1">
    <citation type="journal article" date="2015" name="Genome Announc.">
        <title>Expanding the biotechnology potential of lactobacilli through comparative genomics of 213 strains and associated genera.</title>
        <authorList>
            <person name="Sun Z."/>
            <person name="Harris H.M."/>
            <person name="McCann A."/>
            <person name="Guo C."/>
            <person name="Argimon S."/>
            <person name="Zhang W."/>
            <person name="Yang X."/>
            <person name="Jeffery I.B."/>
            <person name="Cooney J.C."/>
            <person name="Kagawa T.F."/>
            <person name="Liu W."/>
            <person name="Song Y."/>
            <person name="Salvetti E."/>
            <person name="Wrobel A."/>
            <person name="Rasinkangas P."/>
            <person name="Parkhill J."/>
            <person name="Rea M.C."/>
            <person name="O'Sullivan O."/>
            <person name="Ritari J."/>
            <person name="Douillard F.P."/>
            <person name="Paul Ross R."/>
            <person name="Yang R."/>
            <person name="Briner A.E."/>
            <person name="Felis G.E."/>
            <person name="de Vos W.M."/>
            <person name="Barrangou R."/>
            <person name="Klaenhammer T.R."/>
            <person name="Caufield P.W."/>
            <person name="Cui Y."/>
            <person name="Zhang H."/>
            <person name="O'Toole P.W."/>
        </authorList>
    </citation>
    <scope>NUCLEOTIDE SEQUENCE [LARGE SCALE GENOMIC DNA]</scope>
    <source>
        <strain evidence="1 2">DSM 24302</strain>
    </source>
</reference>
<proteinExistence type="predicted"/>